<organism evidence="2 3">
    <name type="scientific">Butyrivibrio hungatei DSM 14810</name>
    <dbReference type="NCBI Taxonomy" id="1121132"/>
    <lineage>
        <taxon>Bacteria</taxon>
        <taxon>Bacillati</taxon>
        <taxon>Bacillota</taxon>
        <taxon>Clostridia</taxon>
        <taxon>Lachnospirales</taxon>
        <taxon>Lachnospiraceae</taxon>
        <taxon>Butyrivibrio</taxon>
    </lineage>
</organism>
<reference evidence="2 3" key="1">
    <citation type="submission" date="2016-12" db="EMBL/GenBank/DDBJ databases">
        <authorList>
            <person name="Song W.-J."/>
            <person name="Kurnit D.M."/>
        </authorList>
    </citation>
    <scope>NUCLEOTIDE SEQUENCE [LARGE SCALE GENOMIC DNA]</scope>
    <source>
        <strain evidence="2 3">DSM 14810</strain>
    </source>
</reference>
<dbReference type="InterPro" id="IPR041650">
    <property type="entry name" value="HEPN_Swt1"/>
</dbReference>
<evidence type="ECO:0000313" key="3">
    <source>
        <dbReference type="Proteomes" id="UP000184097"/>
    </source>
</evidence>
<sequence>MAKKLYSAYVQEGSDILLHVLADFIEKNMKRVYRSNWWNEILGMFYNAAPALPTDGSDEELIDSLDFARCIKIITWRWREVFEDSFGDNSRICSNYVHELLGVRNAKAHIGRKDIEQQDAERALDTMLRLCKYIDTDSAEKIKEIYKVVRNGGNEAFIIDGPTSIDVPTNVEVEDLPEGSIKNLKDLVGTEVVKKTTLTKKITLGGKVQAYPIYKVRLDYLYYNDQNDRVGTWISRYCAENGMDSLASLKREEYNNIVEEFVYESNPDAIKKTQKNILRYGQREPGVTLIDGRIVDGNRRYTCLRRIGRESTDTQYFETVLIDVDAEADKKKIKLLELAIQHGEEKKVDYDLIDYAIGTYKDVYQTHLLTIEEYASSTEESVSEVQKRIDIARIIVEFMEYVRLPERYYIAREYQVYSVFDEMLPVLNKLSEEDKEQLKNIVFNNVLLQANRDQRKFIRDIKKLVSDNAYREYFDNQKDINNLIHEKFDAIEVTSKNDLDDFANNNAILKEKLRNSIEQSLQSSKEKKALLKPIENVTKSVSLMAEVDENTFGKMNTEEKEELLDGINRLSNVLDEYGAKLGTDDSGQAIMLKPLKLAISNANNPAIICKNIFECISSESITVKLTAVKESVSQSDSCEVQLFFVDSSYKKVSTVQSETIYVGQESECTLTVSADVAEEYVYLVIQLADNDKDEAIRIIPFELDR</sequence>
<evidence type="ECO:0000313" key="2">
    <source>
        <dbReference type="EMBL" id="SHN64600.1"/>
    </source>
</evidence>
<proteinExistence type="predicted"/>
<dbReference type="Proteomes" id="UP000184097">
    <property type="component" value="Unassembled WGS sequence"/>
</dbReference>
<gene>
    <name evidence="2" type="ORF">SAMN02745247_02823</name>
</gene>
<protein>
    <recommendedName>
        <fullName evidence="1">Swt1-like HEPN domain-containing protein</fullName>
    </recommendedName>
</protein>
<feature type="domain" description="Swt1-like HEPN" evidence="1">
    <location>
        <begin position="16"/>
        <end position="135"/>
    </location>
</feature>
<accession>A0A1M7T1F2</accession>
<dbReference type="Pfam" id="PF18731">
    <property type="entry name" value="HEPN_Swt1"/>
    <property type="match status" value="1"/>
</dbReference>
<name>A0A1M7T1F2_9FIRM</name>
<evidence type="ECO:0000259" key="1">
    <source>
        <dbReference type="Pfam" id="PF18731"/>
    </source>
</evidence>
<dbReference type="AlphaFoldDB" id="A0A1M7T1F2"/>
<dbReference type="EMBL" id="FRDH01000014">
    <property type="protein sequence ID" value="SHN64600.1"/>
    <property type="molecule type" value="Genomic_DNA"/>
</dbReference>
<dbReference type="RefSeq" id="WP_072705395.1">
    <property type="nucleotide sequence ID" value="NZ_FRDH01000014.1"/>
</dbReference>